<evidence type="ECO:0000313" key="6">
    <source>
        <dbReference type="EMBL" id="HFK96875.1"/>
    </source>
</evidence>
<name>A0A832A605_9BACT</name>
<keyword evidence="1" id="KW-0547">Nucleotide-binding</keyword>
<dbReference type="PROSITE" id="PS00675">
    <property type="entry name" value="SIGMA54_INTERACT_1"/>
    <property type="match status" value="1"/>
</dbReference>
<proteinExistence type="predicted"/>
<evidence type="ECO:0000256" key="2">
    <source>
        <dbReference type="ARBA" id="ARBA00022840"/>
    </source>
</evidence>
<keyword evidence="2" id="KW-0067">ATP-binding</keyword>
<dbReference type="EMBL" id="DSTK01000017">
    <property type="protein sequence ID" value="HFK96875.1"/>
    <property type="molecule type" value="Genomic_DNA"/>
</dbReference>
<dbReference type="SMART" id="SM00065">
    <property type="entry name" value="GAF"/>
    <property type="match status" value="1"/>
</dbReference>
<dbReference type="InterPro" id="IPR025662">
    <property type="entry name" value="Sigma_54_int_dom_ATP-bd_1"/>
</dbReference>
<comment type="caution">
    <text evidence="6">The sequence shown here is derived from an EMBL/GenBank/DDBJ whole genome shotgun (WGS) entry which is preliminary data.</text>
</comment>
<sequence>MSTGFGGDAMVLESFDAKSAVFGSTEGMEVLLRLSLSLHRAADLDSLMKQTLPMVRRIMDVEAVSIMLADPSKVALRMVWTENTEDFSDEVLKTARIPIERSIAGFVFTSRKTEVVADVRQDRRHFAELDQVSGFVTRSILAIPLMSGHLPVGVLECVNKRRGQFLPEDVELGEAVAGILCLAILKAQLIENLEQANAALQVLADTRGRQLQEMERARDRLLKEMEGRSVFEQIIGTSDAMLEVFRHARYAMDSDITVLIQGETGTGKELMARCLLFGGPRKNGPFVA</sequence>
<dbReference type="GO" id="GO:0005524">
    <property type="term" value="F:ATP binding"/>
    <property type="evidence" value="ECO:0007669"/>
    <property type="project" value="UniProtKB-KW"/>
</dbReference>
<feature type="domain" description="Sigma-54 factor interaction" evidence="5">
    <location>
        <begin position="234"/>
        <end position="288"/>
    </location>
</feature>
<gene>
    <name evidence="6" type="ORF">ENS06_06065</name>
</gene>
<dbReference type="Pfam" id="PF00158">
    <property type="entry name" value="Sigma54_activat"/>
    <property type="match status" value="1"/>
</dbReference>
<reference evidence="6" key="1">
    <citation type="journal article" date="2020" name="mSystems">
        <title>Genome- and Community-Level Interaction Insights into Carbon Utilization and Element Cycling Functions of Hydrothermarchaeota in Hydrothermal Sediment.</title>
        <authorList>
            <person name="Zhou Z."/>
            <person name="Liu Y."/>
            <person name="Xu W."/>
            <person name="Pan J."/>
            <person name="Luo Z.H."/>
            <person name="Li M."/>
        </authorList>
    </citation>
    <scope>NUCLEOTIDE SEQUENCE [LARGE SCALE GENOMIC DNA]</scope>
    <source>
        <strain evidence="6">SpSt-456</strain>
    </source>
</reference>
<dbReference type="SUPFAM" id="SSF55781">
    <property type="entry name" value="GAF domain-like"/>
    <property type="match status" value="1"/>
</dbReference>
<evidence type="ECO:0000256" key="1">
    <source>
        <dbReference type="ARBA" id="ARBA00022741"/>
    </source>
</evidence>
<evidence type="ECO:0000259" key="5">
    <source>
        <dbReference type="PROSITE" id="PS50045"/>
    </source>
</evidence>
<dbReference type="Gene3D" id="3.40.50.300">
    <property type="entry name" value="P-loop containing nucleotide triphosphate hydrolases"/>
    <property type="match status" value="1"/>
</dbReference>
<organism evidence="6">
    <name type="scientific">Desulfacinum infernum</name>
    <dbReference type="NCBI Taxonomy" id="35837"/>
    <lineage>
        <taxon>Bacteria</taxon>
        <taxon>Pseudomonadati</taxon>
        <taxon>Thermodesulfobacteriota</taxon>
        <taxon>Syntrophobacteria</taxon>
        <taxon>Syntrophobacterales</taxon>
        <taxon>Syntrophobacteraceae</taxon>
        <taxon>Desulfacinum</taxon>
    </lineage>
</organism>
<evidence type="ECO:0000256" key="3">
    <source>
        <dbReference type="ARBA" id="ARBA00023015"/>
    </source>
</evidence>
<dbReference type="GO" id="GO:0006355">
    <property type="term" value="P:regulation of DNA-templated transcription"/>
    <property type="evidence" value="ECO:0007669"/>
    <property type="project" value="InterPro"/>
</dbReference>
<dbReference type="Pfam" id="PF01590">
    <property type="entry name" value="GAF"/>
    <property type="match status" value="1"/>
</dbReference>
<dbReference type="InterPro" id="IPR029016">
    <property type="entry name" value="GAF-like_dom_sf"/>
</dbReference>
<dbReference type="InterPro" id="IPR003018">
    <property type="entry name" value="GAF"/>
</dbReference>
<evidence type="ECO:0000256" key="4">
    <source>
        <dbReference type="ARBA" id="ARBA00023163"/>
    </source>
</evidence>
<keyword evidence="3" id="KW-0805">Transcription regulation</keyword>
<accession>A0A832A605</accession>
<dbReference type="AlphaFoldDB" id="A0A832A605"/>
<dbReference type="PROSITE" id="PS50045">
    <property type="entry name" value="SIGMA54_INTERACT_4"/>
    <property type="match status" value="1"/>
</dbReference>
<keyword evidence="4" id="KW-0804">Transcription</keyword>
<dbReference type="InterPro" id="IPR027417">
    <property type="entry name" value="P-loop_NTPase"/>
</dbReference>
<protein>
    <submittedName>
        <fullName evidence="6">GAF domain-containing protein</fullName>
    </submittedName>
</protein>
<dbReference type="Gene3D" id="3.30.450.40">
    <property type="match status" value="1"/>
</dbReference>
<dbReference type="InterPro" id="IPR002078">
    <property type="entry name" value="Sigma_54_int"/>
</dbReference>
<dbReference type="GO" id="GO:0003677">
    <property type="term" value="F:DNA binding"/>
    <property type="evidence" value="ECO:0007669"/>
    <property type="project" value="UniProtKB-KW"/>
</dbReference>
<dbReference type="PANTHER" id="PTHR32071">
    <property type="entry name" value="TRANSCRIPTIONAL REGULATORY PROTEIN"/>
    <property type="match status" value="1"/>
</dbReference>
<dbReference type="SUPFAM" id="SSF52540">
    <property type="entry name" value="P-loop containing nucleoside triphosphate hydrolases"/>
    <property type="match status" value="1"/>
</dbReference>